<dbReference type="SMART" id="SM00850">
    <property type="entry name" value="LytTR"/>
    <property type="match status" value="1"/>
</dbReference>
<organism evidence="3 4">
    <name type="scientific">Aestuariibaculum lutulentum</name>
    <dbReference type="NCBI Taxonomy" id="2920935"/>
    <lineage>
        <taxon>Bacteria</taxon>
        <taxon>Pseudomonadati</taxon>
        <taxon>Bacteroidota</taxon>
        <taxon>Flavobacteriia</taxon>
        <taxon>Flavobacteriales</taxon>
        <taxon>Flavobacteriaceae</taxon>
    </lineage>
</organism>
<dbReference type="PROSITE" id="PS50930">
    <property type="entry name" value="HTH_LYTTR"/>
    <property type="match status" value="1"/>
</dbReference>
<gene>
    <name evidence="3" type="ORF">MKW35_15380</name>
</gene>
<reference evidence="3" key="1">
    <citation type="submission" date="2022-02" db="EMBL/GenBank/DDBJ databases">
        <title>Aestuariibaculum sp., a marine bacterium isolated from sediment in Guangxi.</title>
        <authorList>
            <person name="Ying J."/>
        </authorList>
    </citation>
    <scope>NUCLEOTIDE SEQUENCE</scope>
    <source>
        <strain evidence="3">L182</strain>
    </source>
</reference>
<dbReference type="Pfam" id="PF04397">
    <property type="entry name" value="LytTR"/>
    <property type="match status" value="1"/>
</dbReference>
<dbReference type="Proteomes" id="UP001156141">
    <property type="component" value="Unassembled WGS sequence"/>
</dbReference>
<keyword evidence="1" id="KW-1133">Transmembrane helix</keyword>
<dbReference type="InterPro" id="IPR007492">
    <property type="entry name" value="LytTR_DNA-bd_dom"/>
</dbReference>
<accession>A0ABS9RM47</accession>
<feature type="transmembrane region" description="Helical" evidence="1">
    <location>
        <begin position="9"/>
        <end position="27"/>
    </location>
</feature>
<feature type="domain" description="HTH LytTR-type" evidence="2">
    <location>
        <begin position="132"/>
        <end position="197"/>
    </location>
</feature>
<feature type="transmembrane region" description="Helical" evidence="1">
    <location>
        <begin position="100"/>
        <end position="121"/>
    </location>
</feature>
<keyword evidence="1" id="KW-0472">Membrane</keyword>
<dbReference type="EMBL" id="JAKVQD010000008">
    <property type="protein sequence ID" value="MCH4554008.1"/>
    <property type="molecule type" value="Genomic_DNA"/>
</dbReference>
<protein>
    <submittedName>
        <fullName evidence="3">LytTR family transcriptional regulator</fullName>
    </submittedName>
</protein>
<keyword evidence="1" id="KW-0812">Transmembrane</keyword>
<proteinExistence type="predicted"/>
<evidence type="ECO:0000313" key="4">
    <source>
        <dbReference type="Proteomes" id="UP001156141"/>
    </source>
</evidence>
<feature type="transmembrane region" description="Helical" evidence="1">
    <location>
        <begin position="63"/>
        <end position="88"/>
    </location>
</feature>
<evidence type="ECO:0000259" key="2">
    <source>
        <dbReference type="PROSITE" id="PS50930"/>
    </source>
</evidence>
<evidence type="ECO:0000313" key="3">
    <source>
        <dbReference type="EMBL" id="MCH4554008.1"/>
    </source>
</evidence>
<dbReference type="RefSeq" id="WP_240575248.1">
    <property type="nucleotide sequence ID" value="NZ_CP136709.1"/>
</dbReference>
<sequence>MNKHLLFKIGYWLIASVLIALLLQNSIVNFWNAWLIALFFLPAALIVKFGVERANLLKGVKKWIRYFYIAMLSLYWGYIAIAVAYWYFLELKADLLDKVLISPVFIWLIIGFFVLLEFMFFKKVQPKEQETITIYSDRKKTTINIENLAYIESRGEFTLAVLVDGKEFKNNMRISEWKQRLNGFLRIHRSFLVNPRYATLNGNEVVVNAQWNFPISRTYKQQVLSYFENSVQL</sequence>
<keyword evidence="4" id="KW-1185">Reference proteome</keyword>
<evidence type="ECO:0000256" key="1">
    <source>
        <dbReference type="SAM" id="Phobius"/>
    </source>
</evidence>
<name>A0ABS9RM47_9FLAO</name>
<feature type="transmembrane region" description="Helical" evidence="1">
    <location>
        <begin position="33"/>
        <end position="51"/>
    </location>
</feature>
<comment type="caution">
    <text evidence="3">The sequence shown here is derived from an EMBL/GenBank/DDBJ whole genome shotgun (WGS) entry which is preliminary data.</text>
</comment>
<dbReference type="Gene3D" id="2.40.50.1020">
    <property type="entry name" value="LytTr DNA-binding domain"/>
    <property type="match status" value="1"/>
</dbReference>